<protein>
    <submittedName>
        <fullName evidence="1">Uncharacterized protein</fullName>
    </submittedName>
</protein>
<name>A0A8S0FMW9_ECOLX</name>
<evidence type="ECO:0000313" key="2">
    <source>
        <dbReference type="Proteomes" id="UP000467488"/>
    </source>
</evidence>
<proteinExistence type="predicted"/>
<sequence>MKDHSGAVSIGNLERYITDTALAMGWRPDVSKVVPRSEKVAGGDWRWTCRIRVC</sequence>
<evidence type="ECO:0000313" key="1">
    <source>
        <dbReference type="EMBL" id="BBU81310.1"/>
    </source>
</evidence>
<gene>
    <name evidence="1" type="ORF">EIMP300_27100</name>
</gene>
<reference evidence="1 2" key="1">
    <citation type="submission" date="2020-01" db="EMBL/GenBank/DDBJ databases">
        <title>Dynamics of blaIMP-6 dissemination in carbapenem resistant Enterobacteriacea isolated from regional surveillance in Osaka, Japan.</title>
        <authorList>
            <person name="Abe R."/>
            <person name="Akeda Y."/>
            <person name="Sugawara Y."/>
            <person name="Yamamoto N."/>
            <person name="Tomono K."/>
            <person name="Takeuchi D."/>
            <person name="Kawahara R."/>
            <person name="Hamada S."/>
        </authorList>
    </citation>
    <scope>NUCLEOTIDE SEQUENCE [LARGE SCALE GENOMIC DNA]</scope>
    <source>
        <strain evidence="1 2">E300</strain>
    </source>
</reference>
<dbReference type="AlphaFoldDB" id="A0A8S0FMW9"/>
<organism evidence="1 2">
    <name type="scientific">Escherichia coli</name>
    <dbReference type="NCBI Taxonomy" id="562"/>
    <lineage>
        <taxon>Bacteria</taxon>
        <taxon>Pseudomonadati</taxon>
        <taxon>Pseudomonadota</taxon>
        <taxon>Gammaproteobacteria</taxon>
        <taxon>Enterobacterales</taxon>
        <taxon>Enterobacteriaceae</taxon>
        <taxon>Escherichia</taxon>
    </lineage>
</organism>
<accession>A0A8S0FMW9</accession>
<dbReference type="EMBL" id="AP022360">
    <property type="protein sequence ID" value="BBU81310.1"/>
    <property type="molecule type" value="Genomic_DNA"/>
</dbReference>
<dbReference type="Proteomes" id="UP000467488">
    <property type="component" value="Chromosome"/>
</dbReference>